<keyword evidence="3" id="KW-0862">Zinc</keyword>
<dbReference type="PANTHER" id="PTHR16295:SF10">
    <property type="entry name" value="EXPRESSED PROTEIN"/>
    <property type="match status" value="1"/>
</dbReference>
<organism evidence="6 7">
    <name type="scientific">Bemisia tabaci</name>
    <name type="common">Sweetpotato whitefly</name>
    <name type="synonym">Aleurodes tabaci</name>
    <dbReference type="NCBI Taxonomy" id="7038"/>
    <lineage>
        <taxon>Eukaryota</taxon>
        <taxon>Metazoa</taxon>
        <taxon>Ecdysozoa</taxon>
        <taxon>Arthropoda</taxon>
        <taxon>Hexapoda</taxon>
        <taxon>Insecta</taxon>
        <taxon>Pterygota</taxon>
        <taxon>Neoptera</taxon>
        <taxon>Paraneoptera</taxon>
        <taxon>Hemiptera</taxon>
        <taxon>Sternorrhyncha</taxon>
        <taxon>Aleyrodoidea</taxon>
        <taxon>Aleyrodidae</taxon>
        <taxon>Aleyrodinae</taxon>
        <taxon>Bemisia</taxon>
    </lineage>
</organism>
<sequence length="483" mass="54076">METIDHKFCSNCKRDILASNYEIHSIHCQRNLTVCVKCNEPVPITDLTDHNHEFHSEIKCSDCNLFIENQRLDVHRRDSCSSRLISCKICGIDIPANEMNIHEYYCGCRTEKCSECGEIVMLKYLELHLDSNHTFIKLDDEPGPGASWLSGSNKVLNKYALLNDLVKPLSKVPNSNQDARPIHINRVSPVKRNNDQPQINTAYWLAKQENKKPSIRTENDELLEELFDDMDLSTIRSSSKSLETYNSAKHSSAKRCSGASELSNVMLPCEFCDQLIPADELVLHETGCQPEVSCYKPKLEVPHGNILRESDSEEEMDDCMDLIPCEFCGALFSVHKIENHHMRCNFANLTSSSSVQQINQIYDNAPLSRKVSNHLAASNSTLSRLTGGANNIGDKINSGSSSVNLSLSNYDKKQTTFENPSSSDGAAASGSTNNYTGVIRKQKAGRTNNLINQPYQIPEEVPSSSSSRETSRNRLENFHANKP</sequence>
<feature type="compositionally biased region" description="Polar residues" evidence="4">
    <location>
        <begin position="445"/>
        <end position="455"/>
    </location>
</feature>
<gene>
    <name evidence="6" type="ORF">BEMITA_LOCUS13013</name>
</gene>
<evidence type="ECO:0000256" key="4">
    <source>
        <dbReference type="SAM" id="MobiDB-lite"/>
    </source>
</evidence>
<dbReference type="EMBL" id="OU963869">
    <property type="protein sequence ID" value="CAH0394750.1"/>
    <property type="molecule type" value="Genomic_DNA"/>
</dbReference>
<keyword evidence="2" id="KW-0863">Zinc-finger</keyword>
<dbReference type="GO" id="GO:0005739">
    <property type="term" value="C:mitochondrion"/>
    <property type="evidence" value="ECO:0007669"/>
    <property type="project" value="TreeGrafter"/>
</dbReference>
<accession>A0A9P0AP55</accession>
<feature type="region of interest" description="Disordered" evidence="4">
    <location>
        <begin position="414"/>
        <end position="433"/>
    </location>
</feature>
<keyword evidence="1" id="KW-0479">Metal-binding</keyword>
<feature type="region of interest" description="Disordered" evidence="4">
    <location>
        <begin position="439"/>
        <end position="483"/>
    </location>
</feature>
<feature type="compositionally biased region" description="Basic and acidic residues" evidence="4">
    <location>
        <begin position="469"/>
        <end position="483"/>
    </location>
</feature>
<feature type="domain" description="TRAFD1/XAF1 zinc finger" evidence="5">
    <location>
        <begin position="97"/>
        <end position="128"/>
    </location>
</feature>
<evidence type="ECO:0000256" key="2">
    <source>
        <dbReference type="ARBA" id="ARBA00022771"/>
    </source>
</evidence>
<proteinExistence type="predicted"/>
<dbReference type="AlphaFoldDB" id="A0A9P0AP55"/>
<dbReference type="Pfam" id="PF21366">
    <property type="entry name" value="TRAFD1-XIAF1_ZnF"/>
    <property type="match status" value="1"/>
</dbReference>
<feature type="compositionally biased region" description="Low complexity" evidence="4">
    <location>
        <begin position="421"/>
        <end position="431"/>
    </location>
</feature>
<dbReference type="PANTHER" id="PTHR16295">
    <property type="entry name" value="TRAF-TYPE ZINC FINGER PROTEIN-RELATED"/>
    <property type="match status" value="1"/>
</dbReference>
<evidence type="ECO:0000256" key="1">
    <source>
        <dbReference type="ARBA" id="ARBA00022723"/>
    </source>
</evidence>
<evidence type="ECO:0000313" key="6">
    <source>
        <dbReference type="EMBL" id="CAH0394750.1"/>
    </source>
</evidence>
<dbReference type="InterPro" id="IPR049439">
    <property type="entry name" value="TRAFD1-XIAF1_Znf"/>
</dbReference>
<dbReference type="GO" id="GO:0008270">
    <property type="term" value="F:zinc ion binding"/>
    <property type="evidence" value="ECO:0007669"/>
    <property type="project" value="UniProtKB-KW"/>
</dbReference>
<name>A0A9P0AP55_BEMTA</name>
<dbReference type="Proteomes" id="UP001152759">
    <property type="component" value="Chromosome 8"/>
</dbReference>
<dbReference type="Gene3D" id="3.30.40.10">
    <property type="entry name" value="Zinc/RING finger domain, C3HC4 (zinc finger)"/>
    <property type="match status" value="1"/>
</dbReference>
<dbReference type="InterPro" id="IPR051986">
    <property type="entry name" value="Innate_Immune_Apopt_Reg"/>
</dbReference>
<reference evidence="6" key="1">
    <citation type="submission" date="2021-12" db="EMBL/GenBank/DDBJ databases">
        <authorList>
            <person name="King R."/>
        </authorList>
    </citation>
    <scope>NUCLEOTIDE SEQUENCE</scope>
</reference>
<dbReference type="InterPro" id="IPR013083">
    <property type="entry name" value="Znf_RING/FYVE/PHD"/>
</dbReference>
<evidence type="ECO:0000313" key="7">
    <source>
        <dbReference type="Proteomes" id="UP001152759"/>
    </source>
</evidence>
<evidence type="ECO:0000259" key="5">
    <source>
        <dbReference type="Pfam" id="PF21366"/>
    </source>
</evidence>
<keyword evidence="7" id="KW-1185">Reference proteome</keyword>
<protein>
    <recommendedName>
        <fullName evidence="5">TRAFD1/XAF1 zinc finger domain-containing protein</fullName>
    </recommendedName>
</protein>
<evidence type="ECO:0000256" key="3">
    <source>
        <dbReference type="ARBA" id="ARBA00022833"/>
    </source>
</evidence>